<evidence type="ECO:0000313" key="2">
    <source>
        <dbReference type="EMBL" id="CEK55419.1"/>
    </source>
</evidence>
<sequence length="113" mass="12327">NKEPSSPTMNLEMPDLSPQALRQQTTAVRSEKKLKKRKSVVAVKDLKPKQQKISKKTSSNNSSTEQHDETSGGCVSQSNVPNDSVQDAPSSLTHTNLKTEKDTVVTPGLGQPW</sequence>
<dbReference type="EMBL" id="HACG01008554">
    <property type="protein sequence ID" value="CEK55419.1"/>
    <property type="molecule type" value="Transcribed_RNA"/>
</dbReference>
<protein>
    <submittedName>
        <fullName evidence="2">Uncharacterized protein</fullName>
    </submittedName>
</protein>
<gene>
    <name evidence="2" type="primary">ORF25161</name>
</gene>
<evidence type="ECO:0000256" key="1">
    <source>
        <dbReference type="SAM" id="MobiDB-lite"/>
    </source>
</evidence>
<feature type="non-terminal residue" evidence="2">
    <location>
        <position position="113"/>
    </location>
</feature>
<proteinExistence type="predicted"/>
<accession>A0A0B6YGX0</accession>
<feature type="non-terminal residue" evidence="2">
    <location>
        <position position="1"/>
    </location>
</feature>
<feature type="region of interest" description="Disordered" evidence="1">
    <location>
        <begin position="1"/>
        <end position="113"/>
    </location>
</feature>
<organism evidence="2">
    <name type="scientific">Arion vulgaris</name>
    <dbReference type="NCBI Taxonomy" id="1028688"/>
    <lineage>
        <taxon>Eukaryota</taxon>
        <taxon>Metazoa</taxon>
        <taxon>Spiralia</taxon>
        <taxon>Lophotrochozoa</taxon>
        <taxon>Mollusca</taxon>
        <taxon>Gastropoda</taxon>
        <taxon>Heterobranchia</taxon>
        <taxon>Euthyneura</taxon>
        <taxon>Panpulmonata</taxon>
        <taxon>Eupulmonata</taxon>
        <taxon>Stylommatophora</taxon>
        <taxon>Helicina</taxon>
        <taxon>Arionoidea</taxon>
        <taxon>Arionidae</taxon>
        <taxon>Arion</taxon>
    </lineage>
</organism>
<name>A0A0B6YGX0_9EUPU</name>
<feature type="compositionally biased region" description="Polar residues" evidence="1">
    <location>
        <begin position="73"/>
        <end position="96"/>
    </location>
</feature>
<dbReference type="AlphaFoldDB" id="A0A0B6YGX0"/>
<reference evidence="2" key="1">
    <citation type="submission" date="2014-12" db="EMBL/GenBank/DDBJ databases">
        <title>Insight into the proteome of Arion vulgaris.</title>
        <authorList>
            <person name="Aradska J."/>
            <person name="Bulat T."/>
            <person name="Smidak R."/>
            <person name="Sarate P."/>
            <person name="Gangsoo J."/>
            <person name="Sialana F."/>
            <person name="Bilban M."/>
            <person name="Lubec G."/>
        </authorList>
    </citation>
    <scope>NUCLEOTIDE SEQUENCE</scope>
    <source>
        <tissue evidence="2">Skin</tissue>
    </source>
</reference>